<dbReference type="PANTHER" id="PTHR13964">
    <property type="entry name" value="RBP-RELATED"/>
    <property type="match status" value="1"/>
</dbReference>
<dbReference type="Pfam" id="PF01388">
    <property type="entry name" value="ARID"/>
    <property type="match status" value="1"/>
</dbReference>
<evidence type="ECO:0000256" key="3">
    <source>
        <dbReference type="ARBA" id="ARBA00023242"/>
    </source>
</evidence>
<feature type="compositionally biased region" description="Polar residues" evidence="4">
    <location>
        <begin position="277"/>
        <end position="286"/>
    </location>
</feature>
<dbReference type="PANTHER" id="PTHR13964:SF44">
    <property type="entry name" value="ARID DOMAIN-CONTAINING PROTEIN"/>
    <property type="match status" value="1"/>
</dbReference>
<proteinExistence type="predicted"/>
<evidence type="ECO:0000256" key="4">
    <source>
        <dbReference type="SAM" id="MobiDB-lite"/>
    </source>
</evidence>
<dbReference type="EMBL" id="OU963871">
    <property type="protein sequence ID" value="CAH0762495.1"/>
    <property type="molecule type" value="Genomic_DNA"/>
</dbReference>
<feature type="domain" description="ARID" evidence="5">
    <location>
        <begin position="300"/>
        <end position="385"/>
    </location>
</feature>
<keyword evidence="1" id="KW-0805">Transcription regulation</keyword>
<evidence type="ECO:0000313" key="6">
    <source>
        <dbReference type="EMBL" id="CAH0762495.1"/>
    </source>
</evidence>
<feature type="region of interest" description="Disordered" evidence="4">
    <location>
        <begin position="252"/>
        <end position="286"/>
    </location>
</feature>
<dbReference type="PROSITE" id="PS51011">
    <property type="entry name" value="ARID"/>
    <property type="match status" value="1"/>
</dbReference>
<dbReference type="SMART" id="SM00501">
    <property type="entry name" value="BRIGHT"/>
    <property type="match status" value="1"/>
</dbReference>
<dbReference type="InterPro" id="IPR001606">
    <property type="entry name" value="ARID_dom"/>
</dbReference>
<feature type="region of interest" description="Disordered" evidence="4">
    <location>
        <begin position="793"/>
        <end position="817"/>
    </location>
</feature>
<sequence length="817" mass="90866">MDFKLIGSPCGQHGPYTFYKAFKYSKNGKPNILAISEFFFVKLWNDSDLVSIGELQLLWEDKTSEQTLASVRLYILPENTPEGRNYIHGEDEVLAITEKVVIRLEDLLTWIYEATDWGWGLGAVWTKDGPEKTTLTGSNSNTGIDFSDVEQEKEQLDDSHWETSIGVVVLSYPRYCRYRGILKRLEGVHNKWLRTALVMALGGIASPCKNTRVLFCKDTFDYPDLEGHELLCNHLAPKIRCKSKRKRKFLSFAPEESDTESETSSSSSSSESSESSQQQAAAAQKHSLLNASRNIPHSGSAQEQSFLASLYNFMMNRRTPIGGLPMVGFKKLDLFRLYEKVRLMGGYDSVTTNRLWKYVAQEAGNSSFCKRHYEKYLLPFERHMSDKKQQKIQIENKCKQTGEDPNVVRKRMQLENRNAALQNIRLMPVEKPRDKENIPLRRIRREPRTPPEIIDLVEESAAKKEDGSSSSKKQKLDILREGGLEVTPVTTNRDEGGPSTVVKPPPPPSSPGKISITVTPDVSHMLSGGATILPATSEVRPKFANFVPPPQSSTPSTNGRSLPPPIKSAFNFSDKTVYGNPKDIFRGNPIKKDIAPFFKNNKNISLIEVHSDMPVKKLHPNLGSEIKFSNAGRSKGNFVSISQPSSSRSNGSCEVLDLTVKSETPISFPKKGSNLEITLIPRPSGSVEKPRNLPVQSMPPFPKASSTASKRSQKPVQLLPAASTSGSRAGQRPPVAEPSVSAFIPGVMNPVLLQALYNGLIPPQLLSQSLFPQANQSMQAYKEMMKNSRNKNAFPPYFQDGSTSITRIGDNSTPTSK</sequence>
<dbReference type="GO" id="GO:0000976">
    <property type="term" value="F:transcription cis-regulatory region binding"/>
    <property type="evidence" value="ECO:0007669"/>
    <property type="project" value="TreeGrafter"/>
</dbReference>
<evidence type="ECO:0000313" key="7">
    <source>
        <dbReference type="Proteomes" id="UP001152759"/>
    </source>
</evidence>
<dbReference type="GO" id="GO:0006357">
    <property type="term" value="P:regulation of transcription by RNA polymerase II"/>
    <property type="evidence" value="ECO:0007669"/>
    <property type="project" value="TreeGrafter"/>
</dbReference>
<keyword evidence="7" id="KW-1185">Reference proteome</keyword>
<feature type="compositionally biased region" description="Low complexity" evidence="4">
    <location>
        <begin position="262"/>
        <end position="276"/>
    </location>
</feature>
<feature type="region of interest" description="Disordered" evidence="4">
    <location>
        <begin position="451"/>
        <end position="512"/>
    </location>
</feature>
<accession>A0A9P0C9A3</accession>
<gene>
    <name evidence="6" type="ORF">BEMITA_LOCUS2624</name>
</gene>
<evidence type="ECO:0000256" key="1">
    <source>
        <dbReference type="ARBA" id="ARBA00023015"/>
    </source>
</evidence>
<dbReference type="InterPro" id="IPR051232">
    <property type="entry name" value="ARID/SWI1_ChromRemod"/>
</dbReference>
<evidence type="ECO:0000256" key="2">
    <source>
        <dbReference type="ARBA" id="ARBA00023163"/>
    </source>
</evidence>
<dbReference type="SMART" id="SM01014">
    <property type="entry name" value="ARID"/>
    <property type="match status" value="1"/>
</dbReference>
<dbReference type="GO" id="GO:0005634">
    <property type="term" value="C:nucleus"/>
    <property type="evidence" value="ECO:0007669"/>
    <property type="project" value="TreeGrafter"/>
</dbReference>
<reference evidence="6" key="1">
    <citation type="submission" date="2021-12" db="EMBL/GenBank/DDBJ databases">
        <authorList>
            <person name="King R."/>
        </authorList>
    </citation>
    <scope>NUCLEOTIDE SEQUENCE</scope>
</reference>
<dbReference type="KEGG" id="btab:109033380"/>
<dbReference type="OrthoDB" id="1938591at2759"/>
<dbReference type="Gene3D" id="1.10.150.60">
    <property type="entry name" value="ARID DNA-binding domain"/>
    <property type="match status" value="1"/>
</dbReference>
<organism evidence="6 7">
    <name type="scientific">Bemisia tabaci</name>
    <name type="common">Sweetpotato whitefly</name>
    <name type="synonym">Aleurodes tabaci</name>
    <dbReference type="NCBI Taxonomy" id="7038"/>
    <lineage>
        <taxon>Eukaryota</taxon>
        <taxon>Metazoa</taxon>
        <taxon>Ecdysozoa</taxon>
        <taxon>Arthropoda</taxon>
        <taxon>Hexapoda</taxon>
        <taxon>Insecta</taxon>
        <taxon>Pterygota</taxon>
        <taxon>Neoptera</taxon>
        <taxon>Paraneoptera</taxon>
        <taxon>Hemiptera</taxon>
        <taxon>Sternorrhyncha</taxon>
        <taxon>Aleyrodoidea</taxon>
        <taxon>Aleyrodidae</taxon>
        <taxon>Aleyrodinae</taxon>
        <taxon>Bemisia</taxon>
    </lineage>
</organism>
<evidence type="ECO:0000259" key="5">
    <source>
        <dbReference type="PROSITE" id="PS51011"/>
    </source>
</evidence>
<feature type="compositionally biased region" description="Basic and acidic residues" evidence="4">
    <location>
        <begin position="474"/>
        <end position="483"/>
    </location>
</feature>
<protein>
    <recommendedName>
        <fullName evidence="5">ARID domain-containing protein</fullName>
    </recommendedName>
</protein>
<dbReference type="SUPFAM" id="SSF46774">
    <property type="entry name" value="ARID-like"/>
    <property type="match status" value="1"/>
</dbReference>
<feature type="region of interest" description="Disordered" evidence="4">
    <location>
        <begin position="680"/>
        <end position="736"/>
    </location>
</feature>
<dbReference type="AlphaFoldDB" id="A0A9P0C9A3"/>
<name>A0A9P0C9A3_BEMTA</name>
<feature type="compositionally biased region" description="Polar residues" evidence="4">
    <location>
        <begin position="800"/>
        <end position="817"/>
    </location>
</feature>
<dbReference type="Proteomes" id="UP001152759">
    <property type="component" value="Chromosome 10"/>
</dbReference>
<keyword evidence="3" id="KW-0539">Nucleus</keyword>
<keyword evidence="2" id="KW-0804">Transcription</keyword>
<dbReference type="InterPro" id="IPR036431">
    <property type="entry name" value="ARID_dom_sf"/>
</dbReference>